<dbReference type="InParanoid" id="F6ZPJ7"/>
<keyword evidence="3" id="KW-1185">Reference proteome</keyword>
<dbReference type="AlphaFoldDB" id="F6ZPJ7"/>
<feature type="signal peptide" evidence="1">
    <location>
        <begin position="1"/>
        <end position="23"/>
    </location>
</feature>
<evidence type="ECO:0000313" key="3">
    <source>
        <dbReference type="Proteomes" id="UP000008144"/>
    </source>
</evidence>
<dbReference type="GeneTree" id="ENSGT01140000286696"/>
<protein>
    <submittedName>
        <fullName evidence="2">Uncharacterized protein</fullName>
    </submittedName>
</protein>
<sequence>MMKCAALILLCCVMFLSIDPTSALYKSRFISPKQMDGHKFDDQLLRRIARENLNLLHKEF</sequence>
<evidence type="ECO:0000256" key="1">
    <source>
        <dbReference type="SAM" id="SignalP"/>
    </source>
</evidence>
<keyword evidence="1" id="KW-0732">Signal</keyword>
<proteinExistence type="predicted"/>
<evidence type="ECO:0000313" key="2">
    <source>
        <dbReference type="Ensembl" id="ENSCINP00000025787.2"/>
    </source>
</evidence>
<dbReference type="Ensembl" id="ENSCINT00000026033.2">
    <property type="protein sequence ID" value="ENSCINP00000025787.2"/>
    <property type="gene ID" value="ENSCING00000014203.2"/>
</dbReference>
<accession>F6ZPJ7</accession>
<dbReference type="Proteomes" id="UP000008144">
    <property type="component" value="Chromosome 12"/>
</dbReference>
<dbReference type="HOGENOM" id="CLU_2941011_0_0_1"/>
<reference evidence="2" key="4">
    <citation type="submission" date="2025-09" db="UniProtKB">
        <authorList>
            <consortium name="Ensembl"/>
        </authorList>
    </citation>
    <scope>IDENTIFICATION</scope>
</reference>
<name>F6ZPJ7_CIOIN</name>
<reference evidence="2" key="2">
    <citation type="journal article" date="2008" name="Genome Biol.">
        <title>Improved genome assembly and evidence-based global gene model set for the chordate Ciona intestinalis: new insight into intron and operon populations.</title>
        <authorList>
            <person name="Satou Y."/>
            <person name="Mineta K."/>
            <person name="Ogasawara M."/>
            <person name="Sasakura Y."/>
            <person name="Shoguchi E."/>
            <person name="Ueno K."/>
            <person name="Yamada L."/>
            <person name="Matsumoto J."/>
            <person name="Wasserscheid J."/>
            <person name="Dewar K."/>
            <person name="Wiley G.B."/>
            <person name="Macmil S.L."/>
            <person name="Roe B.A."/>
            <person name="Zeller R.W."/>
            <person name="Hastings K.E."/>
            <person name="Lemaire P."/>
            <person name="Lindquist E."/>
            <person name="Endo T."/>
            <person name="Hotta K."/>
            <person name="Inaba K."/>
        </authorList>
    </citation>
    <scope>NUCLEOTIDE SEQUENCE [LARGE SCALE GENOMIC DNA]</scope>
    <source>
        <strain evidence="2">wild type</strain>
    </source>
</reference>
<feature type="chain" id="PRO_5003352425" evidence="1">
    <location>
        <begin position="24"/>
        <end position="60"/>
    </location>
</feature>
<reference evidence="3" key="1">
    <citation type="journal article" date="2002" name="Science">
        <title>The draft genome of Ciona intestinalis: insights into chordate and vertebrate origins.</title>
        <authorList>
            <person name="Dehal P."/>
            <person name="Satou Y."/>
            <person name="Campbell R.K."/>
            <person name="Chapman J."/>
            <person name="Degnan B."/>
            <person name="De Tomaso A."/>
            <person name="Davidson B."/>
            <person name="Di Gregorio A."/>
            <person name="Gelpke M."/>
            <person name="Goodstein D.M."/>
            <person name="Harafuji N."/>
            <person name="Hastings K.E."/>
            <person name="Ho I."/>
            <person name="Hotta K."/>
            <person name="Huang W."/>
            <person name="Kawashima T."/>
            <person name="Lemaire P."/>
            <person name="Martinez D."/>
            <person name="Meinertzhagen I.A."/>
            <person name="Necula S."/>
            <person name="Nonaka M."/>
            <person name="Putnam N."/>
            <person name="Rash S."/>
            <person name="Saiga H."/>
            <person name="Satake M."/>
            <person name="Terry A."/>
            <person name="Yamada L."/>
            <person name="Wang H.G."/>
            <person name="Awazu S."/>
            <person name="Azumi K."/>
            <person name="Boore J."/>
            <person name="Branno M."/>
            <person name="Chin-Bow S."/>
            <person name="DeSantis R."/>
            <person name="Doyle S."/>
            <person name="Francino P."/>
            <person name="Keys D.N."/>
            <person name="Haga S."/>
            <person name="Hayashi H."/>
            <person name="Hino K."/>
            <person name="Imai K.S."/>
            <person name="Inaba K."/>
            <person name="Kano S."/>
            <person name="Kobayashi K."/>
            <person name="Kobayashi M."/>
            <person name="Lee B.I."/>
            <person name="Makabe K.W."/>
            <person name="Manohar C."/>
            <person name="Matassi G."/>
            <person name="Medina M."/>
            <person name="Mochizuki Y."/>
            <person name="Mount S."/>
            <person name="Morishita T."/>
            <person name="Miura S."/>
            <person name="Nakayama A."/>
            <person name="Nishizaka S."/>
            <person name="Nomoto H."/>
            <person name="Ohta F."/>
            <person name="Oishi K."/>
            <person name="Rigoutsos I."/>
            <person name="Sano M."/>
            <person name="Sasaki A."/>
            <person name="Sasakura Y."/>
            <person name="Shoguchi E."/>
            <person name="Shin-i T."/>
            <person name="Spagnuolo A."/>
            <person name="Stainier D."/>
            <person name="Suzuki M.M."/>
            <person name="Tassy O."/>
            <person name="Takatori N."/>
            <person name="Tokuoka M."/>
            <person name="Yagi K."/>
            <person name="Yoshizaki F."/>
            <person name="Wada S."/>
            <person name="Zhang C."/>
            <person name="Hyatt P.D."/>
            <person name="Larimer F."/>
            <person name="Detter C."/>
            <person name="Doggett N."/>
            <person name="Glavina T."/>
            <person name="Hawkins T."/>
            <person name="Richardson P."/>
            <person name="Lucas S."/>
            <person name="Kohara Y."/>
            <person name="Levine M."/>
            <person name="Satoh N."/>
            <person name="Rokhsar D.S."/>
        </authorList>
    </citation>
    <scope>NUCLEOTIDE SEQUENCE [LARGE SCALE GENOMIC DNA]</scope>
</reference>
<dbReference type="EMBL" id="EAAA01000997">
    <property type="status" value="NOT_ANNOTATED_CDS"/>
    <property type="molecule type" value="Genomic_DNA"/>
</dbReference>
<reference evidence="2" key="3">
    <citation type="submission" date="2025-08" db="UniProtKB">
        <authorList>
            <consortium name="Ensembl"/>
        </authorList>
    </citation>
    <scope>IDENTIFICATION</scope>
</reference>
<organism evidence="2 3">
    <name type="scientific">Ciona intestinalis</name>
    <name type="common">Transparent sea squirt</name>
    <name type="synonym">Ascidia intestinalis</name>
    <dbReference type="NCBI Taxonomy" id="7719"/>
    <lineage>
        <taxon>Eukaryota</taxon>
        <taxon>Metazoa</taxon>
        <taxon>Chordata</taxon>
        <taxon>Tunicata</taxon>
        <taxon>Ascidiacea</taxon>
        <taxon>Phlebobranchia</taxon>
        <taxon>Cionidae</taxon>
        <taxon>Ciona</taxon>
    </lineage>
</organism>